<organism evidence="1 2">
    <name type="scientific">Cricetulus griseus</name>
    <name type="common">Chinese hamster</name>
    <name type="synonym">Cricetulus barabensis griseus</name>
    <dbReference type="NCBI Taxonomy" id="10029"/>
    <lineage>
        <taxon>Eukaryota</taxon>
        <taxon>Metazoa</taxon>
        <taxon>Chordata</taxon>
        <taxon>Craniata</taxon>
        <taxon>Vertebrata</taxon>
        <taxon>Euteleostomi</taxon>
        <taxon>Mammalia</taxon>
        <taxon>Eutheria</taxon>
        <taxon>Euarchontoglires</taxon>
        <taxon>Glires</taxon>
        <taxon>Rodentia</taxon>
        <taxon>Myomorpha</taxon>
        <taxon>Muroidea</taxon>
        <taxon>Cricetidae</taxon>
        <taxon>Cricetinae</taxon>
        <taxon>Cricetulus</taxon>
    </lineage>
</organism>
<dbReference type="InParanoid" id="G3GYF7"/>
<gene>
    <name evidence="1" type="ORF">I79_002833</name>
</gene>
<dbReference type="EMBL" id="JH000066">
    <property type="protein sequence ID" value="EGV94993.1"/>
    <property type="molecule type" value="Genomic_DNA"/>
</dbReference>
<protein>
    <submittedName>
        <fullName evidence="1">Uncharacterized protein</fullName>
    </submittedName>
</protein>
<reference evidence="2" key="1">
    <citation type="journal article" date="2011" name="Nat. Biotechnol.">
        <title>The genomic sequence of the Chinese hamster ovary (CHO)-K1 cell line.</title>
        <authorList>
            <person name="Xu X."/>
            <person name="Nagarajan H."/>
            <person name="Lewis N.E."/>
            <person name="Pan S."/>
            <person name="Cai Z."/>
            <person name="Liu X."/>
            <person name="Chen W."/>
            <person name="Xie M."/>
            <person name="Wang W."/>
            <person name="Hammond S."/>
            <person name="Andersen M.R."/>
            <person name="Neff N."/>
            <person name="Passarelli B."/>
            <person name="Koh W."/>
            <person name="Fan H.C."/>
            <person name="Wang J."/>
            <person name="Gui Y."/>
            <person name="Lee K.H."/>
            <person name="Betenbaugh M.J."/>
            <person name="Quake S.R."/>
            <person name="Famili I."/>
            <person name="Palsson B.O."/>
            <person name="Wang J."/>
        </authorList>
    </citation>
    <scope>NUCLEOTIDE SEQUENCE [LARGE SCALE GENOMIC DNA]</scope>
    <source>
        <strain evidence="2">CHO K1 cell line</strain>
    </source>
</reference>
<dbReference type="AlphaFoldDB" id="G3GYF7"/>
<accession>G3GYF7</accession>
<evidence type="ECO:0000313" key="1">
    <source>
        <dbReference type="EMBL" id="EGV94993.1"/>
    </source>
</evidence>
<name>G3GYF7_CRIGR</name>
<proteinExistence type="predicted"/>
<dbReference type="Proteomes" id="UP000001075">
    <property type="component" value="Unassembled WGS sequence"/>
</dbReference>
<sequence length="54" mass="6193">MCNLLSYFVNNSRFGDILCSSQTKTDYVMLLEIIKMTQRGCKGPLYNIIIARCL</sequence>
<evidence type="ECO:0000313" key="2">
    <source>
        <dbReference type="Proteomes" id="UP000001075"/>
    </source>
</evidence>